<proteinExistence type="predicted"/>
<dbReference type="InterPro" id="IPR011990">
    <property type="entry name" value="TPR-like_helical_dom_sf"/>
</dbReference>
<dbReference type="Pfam" id="PF13181">
    <property type="entry name" value="TPR_8"/>
    <property type="match status" value="1"/>
</dbReference>
<reference evidence="2 3" key="1">
    <citation type="submission" date="2024-09" db="EMBL/GenBank/DDBJ databases">
        <title>Laminarin stimulates single cell rates of sulfate reduction while oxygen inhibits transcriptomic activity in coastal marine sediment.</title>
        <authorList>
            <person name="Lindsay M."/>
            <person name="Orcutt B."/>
            <person name="Emerson D."/>
            <person name="Stepanauskas R."/>
            <person name="D'Angelo T."/>
        </authorList>
    </citation>
    <scope>NUCLEOTIDE SEQUENCE [LARGE SCALE GENOMIC DNA]</scope>
    <source>
        <strain evidence="2">SAG AM-311-K15</strain>
    </source>
</reference>
<organism evidence="2 3">
    <name type="scientific">candidate division CSSED10-310 bacterium</name>
    <dbReference type="NCBI Taxonomy" id="2855610"/>
    <lineage>
        <taxon>Bacteria</taxon>
        <taxon>Bacteria division CSSED10-310</taxon>
    </lineage>
</organism>
<dbReference type="Pfam" id="PF13424">
    <property type="entry name" value="TPR_12"/>
    <property type="match status" value="1"/>
</dbReference>
<dbReference type="EMBL" id="JBHPBY010000780">
    <property type="protein sequence ID" value="MFC1854226.1"/>
    <property type="molecule type" value="Genomic_DNA"/>
</dbReference>
<keyword evidence="1" id="KW-0802">TPR repeat</keyword>
<gene>
    <name evidence="2" type="ORF">ACFL27_28920</name>
</gene>
<dbReference type="PROSITE" id="PS50293">
    <property type="entry name" value="TPR_REGION"/>
    <property type="match status" value="1"/>
</dbReference>
<dbReference type="SMART" id="SM00028">
    <property type="entry name" value="TPR"/>
    <property type="match status" value="3"/>
</dbReference>
<dbReference type="PANTHER" id="PTHR19959">
    <property type="entry name" value="KINESIN LIGHT CHAIN"/>
    <property type="match status" value="1"/>
</dbReference>
<sequence>NDISPNTYDRLSQIFAKKEIAIEDKEKLILERNEKYKNLEKRLLNRSGDNQLIAKAKDKLSSGDLDGAEKLLEQSLADYLVPERKRYFPQVKFFAGLYFRIISLLSVKHSLKQIKGVPKKAVVESVYELGLIKELKMEYQEALYCFEKAVQYDRENTLYLNQLAGIFYTLGNYNKAVINYDKALAADLKTYQQEDPEVLIAWNILDSTPDSLGQREKTIEYYEKGLAAFLKAYGAEHPRIAASWNNLGGAWEKLSQYENAIEHYEKALKVFEKVYGKDHPDTKIVADNLKKAKN</sequence>
<comment type="caution">
    <text evidence="2">The sequence shown here is derived from an EMBL/GenBank/DDBJ whole genome shotgun (WGS) entry which is preliminary data.</text>
</comment>
<dbReference type="Proteomes" id="UP001594351">
    <property type="component" value="Unassembled WGS sequence"/>
</dbReference>
<evidence type="ECO:0000256" key="1">
    <source>
        <dbReference type="PROSITE-ProRule" id="PRU00339"/>
    </source>
</evidence>
<feature type="non-terminal residue" evidence="2">
    <location>
        <position position="1"/>
    </location>
</feature>
<dbReference type="InterPro" id="IPR019734">
    <property type="entry name" value="TPR_rpt"/>
</dbReference>
<evidence type="ECO:0000313" key="2">
    <source>
        <dbReference type="EMBL" id="MFC1854226.1"/>
    </source>
</evidence>
<feature type="repeat" description="TPR" evidence="1">
    <location>
        <begin position="241"/>
        <end position="274"/>
    </location>
</feature>
<name>A0ABV6Z704_UNCC1</name>
<dbReference type="PROSITE" id="PS50005">
    <property type="entry name" value="TPR"/>
    <property type="match status" value="2"/>
</dbReference>
<dbReference type="PANTHER" id="PTHR19959:SF119">
    <property type="entry name" value="FUNGAL LIPASE-LIKE DOMAIN-CONTAINING PROTEIN"/>
    <property type="match status" value="1"/>
</dbReference>
<dbReference type="SUPFAM" id="SSF48452">
    <property type="entry name" value="TPR-like"/>
    <property type="match status" value="1"/>
</dbReference>
<accession>A0ABV6Z704</accession>
<evidence type="ECO:0000313" key="3">
    <source>
        <dbReference type="Proteomes" id="UP001594351"/>
    </source>
</evidence>
<protein>
    <submittedName>
        <fullName evidence="2">Tetratricopeptide repeat protein</fullName>
    </submittedName>
</protein>
<keyword evidence="3" id="KW-1185">Reference proteome</keyword>
<feature type="repeat" description="TPR" evidence="1">
    <location>
        <begin position="123"/>
        <end position="156"/>
    </location>
</feature>
<dbReference type="Gene3D" id="1.25.40.10">
    <property type="entry name" value="Tetratricopeptide repeat domain"/>
    <property type="match status" value="2"/>
</dbReference>